<evidence type="ECO:0000256" key="1">
    <source>
        <dbReference type="SAM" id="SignalP"/>
    </source>
</evidence>
<dbReference type="InterPro" id="IPR051801">
    <property type="entry name" value="GH28_Enzymes"/>
</dbReference>
<dbReference type="InterPro" id="IPR038480">
    <property type="entry name" value="YuaB-like_sf"/>
</dbReference>
<protein>
    <submittedName>
        <fullName evidence="2">Endopygalactorunase</fullName>
    </submittedName>
</protein>
<reference evidence="2 3" key="1">
    <citation type="submission" date="2018-09" db="EMBL/GenBank/DDBJ databases">
        <title>Genome sequencing of strain 6GH32-13.</title>
        <authorList>
            <person name="Weon H.-Y."/>
            <person name="Heo J."/>
            <person name="Kwon S.-W."/>
        </authorList>
    </citation>
    <scope>NUCLEOTIDE SEQUENCE [LARGE SCALE GENOMIC DNA]</scope>
    <source>
        <strain evidence="2 3">5GH32-13</strain>
    </source>
</reference>
<dbReference type="KEGG" id="pseg:D3H65_17470"/>
<proteinExistence type="predicted"/>
<dbReference type="OrthoDB" id="9795222at2"/>
<organism evidence="2 3">
    <name type="scientific">Paraflavitalea soli</name>
    <dbReference type="NCBI Taxonomy" id="2315862"/>
    <lineage>
        <taxon>Bacteria</taxon>
        <taxon>Pseudomonadati</taxon>
        <taxon>Bacteroidota</taxon>
        <taxon>Chitinophagia</taxon>
        <taxon>Chitinophagales</taxon>
        <taxon>Chitinophagaceae</taxon>
        <taxon>Paraflavitalea</taxon>
    </lineage>
</organism>
<dbReference type="Proteomes" id="UP000263900">
    <property type="component" value="Chromosome"/>
</dbReference>
<evidence type="ECO:0000313" key="2">
    <source>
        <dbReference type="EMBL" id="AXY75655.1"/>
    </source>
</evidence>
<evidence type="ECO:0000313" key="3">
    <source>
        <dbReference type="Proteomes" id="UP000263900"/>
    </source>
</evidence>
<dbReference type="EMBL" id="CP032157">
    <property type="protein sequence ID" value="AXY75655.1"/>
    <property type="molecule type" value="Genomic_DNA"/>
</dbReference>
<dbReference type="InterPro" id="IPR034650">
    <property type="entry name" value="YuaB-like"/>
</dbReference>
<dbReference type="Gene3D" id="2.60.40.3490">
    <property type="match status" value="1"/>
</dbReference>
<dbReference type="AlphaFoldDB" id="A0A3B7MVI2"/>
<feature type="signal peptide" evidence="1">
    <location>
        <begin position="1"/>
        <end position="21"/>
    </location>
</feature>
<keyword evidence="3" id="KW-1185">Reference proteome</keyword>
<dbReference type="Gene3D" id="2.160.20.10">
    <property type="entry name" value="Single-stranded right-handed beta-helix, Pectin lyase-like"/>
    <property type="match status" value="1"/>
</dbReference>
<keyword evidence="1" id="KW-0732">Signal</keyword>
<dbReference type="SUPFAM" id="SSF51126">
    <property type="entry name" value="Pectin lyase-like"/>
    <property type="match status" value="1"/>
</dbReference>
<accession>A0A3B7MVI2</accession>
<dbReference type="PANTHER" id="PTHR31339">
    <property type="entry name" value="PECTIN LYASE-RELATED"/>
    <property type="match status" value="1"/>
</dbReference>
<dbReference type="CDD" id="cd14670">
    <property type="entry name" value="BslA_like"/>
    <property type="match status" value="1"/>
</dbReference>
<dbReference type="InterPro" id="IPR012334">
    <property type="entry name" value="Pectin_lyas_fold"/>
</dbReference>
<dbReference type="InterPro" id="IPR011050">
    <property type="entry name" value="Pectin_lyase_fold/virulence"/>
</dbReference>
<sequence>MNIYTALTVFAITGFCFSANARQKAVTDPCAITMRAHATHIASVERESITVINGSTYSFTVDTPEDQGLVSTVPDVTQLLQQIRPQGNNTQQYEVLTSDGMVKKEGRIANGDKLVVTTRDGKHTKRYSLRLQAFALNGRLVLDQHTLTLNTPANLVLYYTAGQRSPDASVRILVPAGINVTMDNTTVNVIGRGDVLLKDLATQSIGRVGTNYSYSKVGDVTITKAADGGTVVQFNHLDLRPANGADLRLVIRDVVLTKAGTYRFQANYTTASPAVLTSAGTLSESATLTTTNTITSFERVIAKGAAFSDAPGTYTSLQFTWRSNNPGAAIQLMQSGDQGKSWKVSKATIDARKGQAAITGLAGNQLYSFRLQVKDGEHKGFSNTIRFYSGKMDIKGFGVSGEDKQDNTEIINKAIDSLYRLGGGVLLFSKGTYSVRTVHLKSNVWLYIDKEATLKALKGTDAPESTWFSDRKYRSGLSPTDPGPYADPENYMTKQDVGHHYFRNGMFFAEREDNIKIIGNGHITGDGNLVTGDKVMSNAPDNRGDKMFVFKLCTNIEIGGLQRTEDLWYDAEKDEPYYIKKDGSKDADISNMLQIDRAGHFVLLATGTDGIYVHNSYFSRAHQGNVRDIYDFMGCNNVTATNIYCKVSSDDIIKPGSDCSLGFTRPASHYMVRNIIGDTNCNLFQIGSETADDIMDLHVDNIYVLGANKAGFSISTNDGAHIKDVHLNCGHTGPIHSRSKMYRATTPFFISISNRGRILGANVGKYAFTDHGDKHNELLVKNVNIGQVENIIINGIDIFEVYSGSSYSGKRWKPYDGTQKRSSPIIAGYKLPGGEDMEGKLDFTLPNGQHTGYINNVVFNDVHVLVKGGNPLSDTAQVSPELGVGQYNVTNLKVQPSFGLWARHVKALSVNVCSFNYEQPDGRYAIYLEDVLGAKFSGIKMMRGKDNEAVIKLKEAKDVFVDGAVYYNTMWGNTPVELPRISYTSGNSTTSFPDKGK</sequence>
<dbReference type="RefSeq" id="WP_119051536.1">
    <property type="nucleotide sequence ID" value="NZ_CP032157.1"/>
</dbReference>
<dbReference type="PANTHER" id="PTHR31339:SF9">
    <property type="entry name" value="PLASMIN AND FIBRONECTIN-BINDING PROTEIN A"/>
    <property type="match status" value="1"/>
</dbReference>
<feature type="chain" id="PRO_5017731165" evidence="1">
    <location>
        <begin position="22"/>
        <end position="997"/>
    </location>
</feature>
<gene>
    <name evidence="2" type="ORF">D3H65_17470</name>
</gene>
<name>A0A3B7MVI2_9BACT</name>